<comment type="caution">
    <text evidence="2">The sequence shown here is derived from an EMBL/GenBank/DDBJ whole genome shotgun (WGS) entry which is preliminary data.</text>
</comment>
<reference evidence="2" key="1">
    <citation type="submission" date="2020-11" db="EMBL/GenBank/DDBJ databases">
        <authorList>
            <person name="Whitehead M."/>
        </authorList>
    </citation>
    <scope>NUCLEOTIDE SEQUENCE</scope>
    <source>
        <strain evidence="2">EGII</strain>
    </source>
</reference>
<evidence type="ECO:0000313" key="2">
    <source>
        <dbReference type="EMBL" id="CAD6993981.1"/>
    </source>
</evidence>
<sequence length="130" mass="14961">MRQECSTNRVVEEVDDEDDEDDGRHGNNRAPTDQSCLRDYDILWWRCVGILAKVRPHAYRPNLSTYGRVNIQTNKQTGVSEWARGMLPHTKTYSFLSRLFVFSFGGKDQKHFRLRTISCGDCDCGRGGRS</sequence>
<accession>A0A811U5F5</accession>
<dbReference type="EMBL" id="CAJHJT010000001">
    <property type="protein sequence ID" value="CAD6993981.1"/>
    <property type="molecule type" value="Genomic_DNA"/>
</dbReference>
<protein>
    <submittedName>
        <fullName evidence="2">(Mediterranean fruit fly) hypothetical protein</fullName>
    </submittedName>
</protein>
<evidence type="ECO:0000256" key="1">
    <source>
        <dbReference type="SAM" id="MobiDB-lite"/>
    </source>
</evidence>
<feature type="region of interest" description="Disordered" evidence="1">
    <location>
        <begin position="1"/>
        <end position="34"/>
    </location>
</feature>
<proteinExistence type="predicted"/>
<keyword evidence="3" id="KW-1185">Reference proteome</keyword>
<organism evidence="2 3">
    <name type="scientific">Ceratitis capitata</name>
    <name type="common">Mediterranean fruit fly</name>
    <name type="synonym">Tephritis capitata</name>
    <dbReference type="NCBI Taxonomy" id="7213"/>
    <lineage>
        <taxon>Eukaryota</taxon>
        <taxon>Metazoa</taxon>
        <taxon>Ecdysozoa</taxon>
        <taxon>Arthropoda</taxon>
        <taxon>Hexapoda</taxon>
        <taxon>Insecta</taxon>
        <taxon>Pterygota</taxon>
        <taxon>Neoptera</taxon>
        <taxon>Endopterygota</taxon>
        <taxon>Diptera</taxon>
        <taxon>Brachycera</taxon>
        <taxon>Muscomorpha</taxon>
        <taxon>Tephritoidea</taxon>
        <taxon>Tephritidae</taxon>
        <taxon>Ceratitis</taxon>
        <taxon>Ceratitis</taxon>
    </lineage>
</organism>
<name>A0A811U5F5_CERCA</name>
<evidence type="ECO:0000313" key="3">
    <source>
        <dbReference type="Proteomes" id="UP000606786"/>
    </source>
</evidence>
<dbReference type="Proteomes" id="UP000606786">
    <property type="component" value="Unassembled WGS sequence"/>
</dbReference>
<gene>
    <name evidence="2" type="ORF">CCAP1982_LOCUS2764</name>
</gene>
<dbReference type="AlphaFoldDB" id="A0A811U5F5"/>